<dbReference type="PANTHER" id="PTHR33064:SF37">
    <property type="entry name" value="RIBONUCLEASE H"/>
    <property type="match status" value="1"/>
</dbReference>
<dbReference type="SUPFAM" id="SSF56672">
    <property type="entry name" value="DNA/RNA polymerases"/>
    <property type="match status" value="1"/>
</dbReference>
<gene>
    <name evidence="4" type="ORF">QTP70_000513</name>
</gene>
<dbReference type="Pfam" id="PF17919">
    <property type="entry name" value="RT_RNaseH_2"/>
    <property type="match status" value="1"/>
</dbReference>
<organism evidence="4 5">
    <name type="scientific">Hemibagrus guttatus</name>
    <dbReference type="NCBI Taxonomy" id="175788"/>
    <lineage>
        <taxon>Eukaryota</taxon>
        <taxon>Metazoa</taxon>
        <taxon>Chordata</taxon>
        <taxon>Craniata</taxon>
        <taxon>Vertebrata</taxon>
        <taxon>Euteleostomi</taxon>
        <taxon>Actinopterygii</taxon>
        <taxon>Neopterygii</taxon>
        <taxon>Teleostei</taxon>
        <taxon>Ostariophysi</taxon>
        <taxon>Siluriformes</taxon>
        <taxon>Bagridae</taxon>
        <taxon>Hemibagrus</taxon>
    </lineage>
</organism>
<comment type="similarity">
    <text evidence="1">Belongs to the beta type-B retroviral polymerase family. HERV class-II K(HML-2) pol subfamily.</text>
</comment>
<reference evidence="4" key="1">
    <citation type="submission" date="2023-06" db="EMBL/GenBank/DDBJ databases">
        <title>Male Hemibagrus guttatus genome.</title>
        <authorList>
            <person name="Bian C."/>
        </authorList>
    </citation>
    <scope>NUCLEOTIDE SEQUENCE</scope>
    <source>
        <strain evidence="4">Male_cb2023</strain>
        <tissue evidence="4">Muscle</tissue>
    </source>
</reference>
<evidence type="ECO:0000256" key="1">
    <source>
        <dbReference type="ARBA" id="ARBA00010879"/>
    </source>
</evidence>
<feature type="domain" description="Reverse transcriptase" evidence="3">
    <location>
        <begin position="1"/>
        <end position="82"/>
    </location>
</feature>
<keyword evidence="5" id="KW-1185">Reference proteome</keyword>
<dbReference type="InterPro" id="IPR043128">
    <property type="entry name" value="Rev_trsase/Diguanyl_cyclase"/>
</dbReference>
<dbReference type="InterPro" id="IPR041577">
    <property type="entry name" value="RT_RNaseH_2"/>
</dbReference>
<name>A0AAE0UX20_9TELE</name>
<dbReference type="Gene3D" id="3.10.20.370">
    <property type="match status" value="1"/>
</dbReference>
<dbReference type="InterPro" id="IPR043502">
    <property type="entry name" value="DNA/RNA_pol_sf"/>
</dbReference>
<dbReference type="EC" id="3.1.26.4" evidence="2"/>
<proteinExistence type="inferred from homology"/>
<dbReference type="Proteomes" id="UP001274896">
    <property type="component" value="Unassembled WGS sequence"/>
</dbReference>
<dbReference type="InterPro" id="IPR000477">
    <property type="entry name" value="RT_dom"/>
</dbReference>
<evidence type="ECO:0000259" key="3">
    <source>
        <dbReference type="PROSITE" id="PS50878"/>
    </source>
</evidence>
<dbReference type="EMBL" id="JAUCMX010000015">
    <property type="protein sequence ID" value="KAK3521163.1"/>
    <property type="molecule type" value="Genomic_DNA"/>
</dbReference>
<dbReference type="FunFam" id="3.30.70.270:FF:000020">
    <property type="entry name" value="Transposon Tf2-6 polyprotein-like Protein"/>
    <property type="match status" value="1"/>
</dbReference>
<evidence type="ECO:0000313" key="5">
    <source>
        <dbReference type="Proteomes" id="UP001274896"/>
    </source>
</evidence>
<accession>A0AAE0UX20</accession>
<evidence type="ECO:0000313" key="4">
    <source>
        <dbReference type="EMBL" id="KAK3521163.1"/>
    </source>
</evidence>
<dbReference type="FunFam" id="3.30.70.270:FF:000003">
    <property type="entry name" value="Transposon Ty3-G Gag-Pol polyprotein"/>
    <property type="match status" value="1"/>
</dbReference>
<dbReference type="CDD" id="cd01647">
    <property type="entry name" value="RT_LTR"/>
    <property type="match status" value="1"/>
</dbReference>
<dbReference type="Gene3D" id="3.30.70.270">
    <property type="match status" value="2"/>
</dbReference>
<dbReference type="Pfam" id="PF00078">
    <property type="entry name" value="RVT_1"/>
    <property type="match status" value="1"/>
</dbReference>
<comment type="caution">
    <text evidence="4">The sequence shown here is derived from an EMBL/GenBank/DDBJ whole genome shotgun (WGS) entry which is preliminary data.</text>
</comment>
<protein>
    <recommendedName>
        <fullName evidence="2">ribonuclease H</fullName>
        <ecNumber evidence="2">3.1.26.4</ecNumber>
    </recommendedName>
</protein>
<dbReference type="GO" id="GO:0004523">
    <property type="term" value="F:RNA-DNA hybrid ribonuclease activity"/>
    <property type="evidence" value="ECO:0007669"/>
    <property type="project" value="UniProtKB-EC"/>
</dbReference>
<dbReference type="InterPro" id="IPR051320">
    <property type="entry name" value="Viral_Replic_Matur_Polypro"/>
</dbReference>
<sequence length="237" mass="27049">MPYGVTNAPAVFQSLVNELFRDILNQFVIAYIVDILIYSATLEDHVRHVRIVLTCLLQNNLYVKLEKCEFHRTTLTFLGYVLFPAGVEMDQSKVWAVTNWPVPTTVKELQRFLAFANFYRRFIWDYSTIAGHLISLLNGKPKRLHWSEPAQKAFSKLKNSFTTMPILRQPDPEASFIVEVDASGCGIGAVLSQRQPDSGKVHPCAYFSRKLTTAENNYDVGNEELLSIKAALEEWHH</sequence>
<evidence type="ECO:0000256" key="2">
    <source>
        <dbReference type="ARBA" id="ARBA00012180"/>
    </source>
</evidence>
<dbReference type="AlphaFoldDB" id="A0AAE0UX20"/>
<dbReference type="PROSITE" id="PS50878">
    <property type="entry name" value="RT_POL"/>
    <property type="match status" value="1"/>
</dbReference>
<dbReference type="PANTHER" id="PTHR33064">
    <property type="entry name" value="POL PROTEIN"/>
    <property type="match status" value="1"/>
</dbReference>